<proteinExistence type="predicted"/>
<evidence type="ECO:0000313" key="2">
    <source>
        <dbReference type="Proteomes" id="UP000499080"/>
    </source>
</evidence>
<comment type="caution">
    <text evidence="1">The sequence shown here is derived from an EMBL/GenBank/DDBJ whole genome shotgun (WGS) entry which is preliminary data.</text>
</comment>
<organism evidence="1 2">
    <name type="scientific">Araneus ventricosus</name>
    <name type="common">Orbweaver spider</name>
    <name type="synonym">Epeira ventricosa</name>
    <dbReference type="NCBI Taxonomy" id="182803"/>
    <lineage>
        <taxon>Eukaryota</taxon>
        <taxon>Metazoa</taxon>
        <taxon>Ecdysozoa</taxon>
        <taxon>Arthropoda</taxon>
        <taxon>Chelicerata</taxon>
        <taxon>Arachnida</taxon>
        <taxon>Araneae</taxon>
        <taxon>Araneomorphae</taxon>
        <taxon>Entelegynae</taxon>
        <taxon>Araneoidea</taxon>
        <taxon>Araneidae</taxon>
        <taxon>Araneus</taxon>
    </lineage>
</organism>
<dbReference type="Proteomes" id="UP000499080">
    <property type="component" value="Unassembled WGS sequence"/>
</dbReference>
<dbReference type="AlphaFoldDB" id="A0A4Y2TVR6"/>
<keyword evidence="2" id="KW-1185">Reference proteome</keyword>
<evidence type="ECO:0000313" key="1">
    <source>
        <dbReference type="EMBL" id="GBO04121.1"/>
    </source>
</evidence>
<gene>
    <name evidence="1" type="ORF">AVEN_13818_1</name>
</gene>
<name>A0A4Y2TVR6_ARAVE</name>
<dbReference type="EMBL" id="BGPR01031206">
    <property type="protein sequence ID" value="GBO04121.1"/>
    <property type="molecule type" value="Genomic_DNA"/>
</dbReference>
<accession>A0A4Y2TVR6</accession>
<sequence>MALGLANLSSERMHCTVCPLSFPLTCELFTAITQETADALTSPRATSILPVPTKPVEGQVVGTQSERLPLTRIQKTDYRRNISQCYCSTHDIGISYPYARCYKISSVDVGRCLL</sequence>
<protein>
    <submittedName>
        <fullName evidence="1">Uncharacterized protein</fullName>
    </submittedName>
</protein>
<reference evidence="1 2" key="1">
    <citation type="journal article" date="2019" name="Sci. Rep.">
        <title>Orb-weaving spider Araneus ventricosus genome elucidates the spidroin gene catalogue.</title>
        <authorList>
            <person name="Kono N."/>
            <person name="Nakamura H."/>
            <person name="Ohtoshi R."/>
            <person name="Moran D.A.P."/>
            <person name="Shinohara A."/>
            <person name="Yoshida Y."/>
            <person name="Fujiwara M."/>
            <person name="Mori M."/>
            <person name="Tomita M."/>
            <person name="Arakawa K."/>
        </authorList>
    </citation>
    <scope>NUCLEOTIDE SEQUENCE [LARGE SCALE GENOMIC DNA]</scope>
</reference>